<gene>
    <name evidence="1" type="ORF">COT26_01595</name>
</gene>
<organism evidence="1 2">
    <name type="scientific">Candidatus Kerfeldbacteria bacterium CG08_land_8_20_14_0_20_43_14</name>
    <dbReference type="NCBI Taxonomy" id="2014246"/>
    <lineage>
        <taxon>Bacteria</taxon>
        <taxon>Candidatus Kerfeldiibacteriota</taxon>
    </lineage>
</organism>
<proteinExistence type="predicted"/>
<evidence type="ECO:0000313" key="1">
    <source>
        <dbReference type="EMBL" id="PIS40766.1"/>
    </source>
</evidence>
<name>A0A2H0YQR1_9BACT</name>
<dbReference type="AlphaFoldDB" id="A0A2H0YQR1"/>
<comment type="caution">
    <text evidence="1">The sequence shown here is derived from an EMBL/GenBank/DDBJ whole genome shotgun (WGS) entry which is preliminary data.</text>
</comment>
<dbReference type="Proteomes" id="UP000236845">
    <property type="component" value="Unassembled WGS sequence"/>
</dbReference>
<dbReference type="EMBL" id="PEXW01000032">
    <property type="protein sequence ID" value="PIS40766.1"/>
    <property type="molecule type" value="Genomic_DNA"/>
</dbReference>
<evidence type="ECO:0000313" key="2">
    <source>
        <dbReference type="Proteomes" id="UP000236845"/>
    </source>
</evidence>
<sequence length="184" mass="21580">MQKSQKKSAKRKNYWKSQADDTLVSSAILDQAVESILSRVKLDRSYDIPYLAGYSRNGKTIYIDRHLPKSFITSAGRKVWVDQYLILHESVEKALIDELGLIYQYAHQIALRAEEAAVDAAKVHWREYDRFMQKYIKIADDESLHRVPKKLDIKPYLDEHNRVLIKSMQKAMRGKSRIKSRRKK</sequence>
<reference evidence="2" key="1">
    <citation type="submission" date="2017-09" db="EMBL/GenBank/DDBJ databases">
        <title>Depth-based differentiation of microbial function through sediment-hosted aquifers and enrichment of novel symbionts in the deep terrestrial subsurface.</title>
        <authorList>
            <person name="Probst A.J."/>
            <person name="Ladd B."/>
            <person name="Jarett J.K."/>
            <person name="Geller-Mcgrath D.E."/>
            <person name="Sieber C.M.K."/>
            <person name="Emerson J.B."/>
            <person name="Anantharaman K."/>
            <person name="Thomas B.C."/>
            <person name="Malmstrom R."/>
            <person name="Stieglmeier M."/>
            <person name="Klingl A."/>
            <person name="Woyke T."/>
            <person name="Ryan C.M."/>
            <person name="Banfield J.F."/>
        </authorList>
    </citation>
    <scope>NUCLEOTIDE SEQUENCE [LARGE SCALE GENOMIC DNA]</scope>
</reference>
<protein>
    <submittedName>
        <fullName evidence="1">Uncharacterized protein</fullName>
    </submittedName>
</protein>
<accession>A0A2H0YQR1</accession>